<dbReference type="Proteomes" id="UP001497644">
    <property type="component" value="Chromosome 3"/>
</dbReference>
<name>A0AAV2NPN2_9HYME</name>
<dbReference type="EMBL" id="OZ034826">
    <property type="protein sequence ID" value="CAL1681776.1"/>
    <property type="molecule type" value="Genomic_DNA"/>
</dbReference>
<organism evidence="1 2">
    <name type="scientific">Lasius platythorax</name>
    <dbReference type="NCBI Taxonomy" id="488582"/>
    <lineage>
        <taxon>Eukaryota</taxon>
        <taxon>Metazoa</taxon>
        <taxon>Ecdysozoa</taxon>
        <taxon>Arthropoda</taxon>
        <taxon>Hexapoda</taxon>
        <taxon>Insecta</taxon>
        <taxon>Pterygota</taxon>
        <taxon>Neoptera</taxon>
        <taxon>Endopterygota</taxon>
        <taxon>Hymenoptera</taxon>
        <taxon>Apocrita</taxon>
        <taxon>Aculeata</taxon>
        <taxon>Formicoidea</taxon>
        <taxon>Formicidae</taxon>
        <taxon>Formicinae</taxon>
        <taxon>Lasius</taxon>
        <taxon>Lasius</taxon>
    </lineage>
</organism>
<proteinExistence type="predicted"/>
<reference evidence="1" key="1">
    <citation type="submission" date="2024-04" db="EMBL/GenBank/DDBJ databases">
        <authorList>
            <consortium name="Molecular Ecology Group"/>
        </authorList>
    </citation>
    <scope>NUCLEOTIDE SEQUENCE</scope>
</reference>
<keyword evidence="2" id="KW-1185">Reference proteome</keyword>
<sequence>MALPLRDRYRSNTEIVKDGGGIASFQLFLDADGYERYMELDTLRDSHWTSSESSRADGPHLWHNTSSKIDGCTDSVLKGSGLFSKDIGDFDASRRAFHGVGRDVSTRLPVSYYRTLSSRSLMIFFISAAFPHPTCRTRLF</sequence>
<evidence type="ECO:0000313" key="2">
    <source>
        <dbReference type="Proteomes" id="UP001497644"/>
    </source>
</evidence>
<accession>A0AAV2NPN2</accession>
<gene>
    <name evidence="1" type="ORF">LPLAT_LOCUS7721</name>
</gene>
<dbReference type="AlphaFoldDB" id="A0AAV2NPN2"/>
<evidence type="ECO:0000313" key="1">
    <source>
        <dbReference type="EMBL" id="CAL1681776.1"/>
    </source>
</evidence>
<protein>
    <submittedName>
        <fullName evidence="1">Uncharacterized protein</fullName>
    </submittedName>
</protein>